<dbReference type="Pfam" id="PF00072">
    <property type="entry name" value="Response_reg"/>
    <property type="match status" value="1"/>
</dbReference>
<comment type="caution">
    <text evidence="3">The sequence shown here is derived from an EMBL/GenBank/DDBJ whole genome shotgun (WGS) entry which is preliminary data.</text>
</comment>
<proteinExistence type="predicted"/>
<evidence type="ECO:0000256" key="1">
    <source>
        <dbReference type="PROSITE-ProRule" id="PRU00169"/>
    </source>
</evidence>
<keyword evidence="1" id="KW-0597">Phosphoprotein</keyword>
<dbReference type="RefSeq" id="WP_190698609.1">
    <property type="nucleotide sequence ID" value="NZ_JAMPKX010000001.1"/>
</dbReference>
<evidence type="ECO:0000313" key="3">
    <source>
        <dbReference type="EMBL" id="MEP0945609.1"/>
    </source>
</evidence>
<dbReference type="CDD" id="cd17557">
    <property type="entry name" value="REC_Rcp-like"/>
    <property type="match status" value="1"/>
</dbReference>
<dbReference type="PANTHER" id="PTHR44520">
    <property type="entry name" value="RESPONSE REGULATOR RCP1-RELATED"/>
    <property type="match status" value="1"/>
</dbReference>
<dbReference type="EMBL" id="JAMPKX010000001">
    <property type="protein sequence ID" value="MEP0945609.1"/>
    <property type="molecule type" value="Genomic_DNA"/>
</dbReference>
<organism evidence="3 4">
    <name type="scientific">Leptolyngbya subtilissima DQ-A4</name>
    <dbReference type="NCBI Taxonomy" id="2933933"/>
    <lineage>
        <taxon>Bacteria</taxon>
        <taxon>Bacillati</taxon>
        <taxon>Cyanobacteriota</taxon>
        <taxon>Cyanophyceae</taxon>
        <taxon>Leptolyngbyales</taxon>
        <taxon>Leptolyngbyaceae</taxon>
        <taxon>Leptolyngbya group</taxon>
        <taxon>Leptolyngbya</taxon>
    </lineage>
</organism>
<dbReference type="PANTHER" id="PTHR44520:SF2">
    <property type="entry name" value="RESPONSE REGULATOR RCP1"/>
    <property type="match status" value="1"/>
</dbReference>
<dbReference type="PROSITE" id="PS50110">
    <property type="entry name" value="RESPONSE_REGULATORY"/>
    <property type="match status" value="1"/>
</dbReference>
<gene>
    <name evidence="3" type="ORF">NC992_01865</name>
</gene>
<feature type="modified residue" description="4-aspartylphosphate" evidence="1">
    <location>
        <position position="74"/>
    </location>
</feature>
<dbReference type="InterPro" id="IPR011006">
    <property type="entry name" value="CheY-like_superfamily"/>
</dbReference>
<dbReference type="InterPro" id="IPR052893">
    <property type="entry name" value="TCS_response_regulator"/>
</dbReference>
<evidence type="ECO:0000313" key="4">
    <source>
        <dbReference type="Proteomes" id="UP001482513"/>
    </source>
</evidence>
<dbReference type="SMART" id="SM00448">
    <property type="entry name" value="REC"/>
    <property type="match status" value="1"/>
</dbReference>
<dbReference type="Gene3D" id="3.40.50.2300">
    <property type="match status" value="1"/>
</dbReference>
<name>A0ABV0JYL5_9CYAN</name>
<dbReference type="InterPro" id="IPR001789">
    <property type="entry name" value="Sig_transdc_resp-reg_receiver"/>
</dbReference>
<sequence length="158" mass="17822">MQDLQERFILVIDPNPVHAQVVQRVLIEGSGCDSQSDLPQNHLEIVVSGEAAIDYLLQQGEYAQAPRPDLVLLDLELPKLELSENDGYNILTTIKTTPHLRQIPVIVFTESDRSEDILRSYASQSNCYVVKMADLEQLSHTVKQIEAFWLGIVTLPLR</sequence>
<accession>A0ABV0JYL5</accession>
<feature type="domain" description="Response regulatory" evidence="2">
    <location>
        <begin position="8"/>
        <end position="146"/>
    </location>
</feature>
<protein>
    <submittedName>
        <fullName evidence="3">Response regulator</fullName>
    </submittedName>
</protein>
<reference evidence="3 4" key="1">
    <citation type="submission" date="2022-04" db="EMBL/GenBank/DDBJ databases">
        <title>Positive selection, recombination, and allopatry shape intraspecific diversity of widespread and dominant cyanobacteria.</title>
        <authorList>
            <person name="Wei J."/>
            <person name="Shu W."/>
            <person name="Hu C."/>
        </authorList>
    </citation>
    <scope>NUCLEOTIDE SEQUENCE [LARGE SCALE GENOMIC DNA]</scope>
    <source>
        <strain evidence="3 4">DQ-A4</strain>
    </source>
</reference>
<keyword evidence="4" id="KW-1185">Reference proteome</keyword>
<dbReference type="SUPFAM" id="SSF52172">
    <property type="entry name" value="CheY-like"/>
    <property type="match status" value="1"/>
</dbReference>
<dbReference type="Proteomes" id="UP001482513">
    <property type="component" value="Unassembled WGS sequence"/>
</dbReference>
<evidence type="ECO:0000259" key="2">
    <source>
        <dbReference type="PROSITE" id="PS50110"/>
    </source>
</evidence>